<evidence type="ECO:0000313" key="3">
    <source>
        <dbReference type="EMBL" id="KAK3678190.1"/>
    </source>
</evidence>
<proteinExistence type="predicted"/>
<gene>
    <name evidence="3" type="ORF">LTR78_002286</name>
</gene>
<accession>A0AAE0WU31</accession>
<name>A0AAE0WU31_9PEZI</name>
<dbReference type="PANTHER" id="PTHR33604:SF3">
    <property type="entry name" value="OSJNBA0004B13.7 PROTEIN"/>
    <property type="match status" value="1"/>
</dbReference>
<protein>
    <submittedName>
        <fullName evidence="3">Uncharacterized protein</fullName>
    </submittedName>
</protein>
<evidence type="ECO:0000313" key="4">
    <source>
        <dbReference type="Proteomes" id="UP001274830"/>
    </source>
</evidence>
<dbReference type="EMBL" id="JAUTXT010000005">
    <property type="protein sequence ID" value="KAK3678190.1"/>
    <property type="molecule type" value="Genomic_DNA"/>
</dbReference>
<keyword evidence="2" id="KW-0812">Transmembrane</keyword>
<feature type="region of interest" description="Disordered" evidence="1">
    <location>
        <begin position="703"/>
        <end position="733"/>
    </location>
</feature>
<evidence type="ECO:0000256" key="1">
    <source>
        <dbReference type="SAM" id="MobiDB-lite"/>
    </source>
</evidence>
<organism evidence="3 4">
    <name type="scientific">Recurvomyces mirabilis</name>
    <dbReference type="NCBI Taxonomy" id="574656"/>
    <lineage>
        <taxon>Eukaryota</taxon>
        <taxon>Fungi</taxon>
        <taxon>Dikarya</taxon>
        <taxon>Ascomycota</taxon>
        <taxon>Pezizomycotina</taxon>
        <taxon>Dothideomycetes</taxon>
        <taxon>Dothideomycetidae</taxon>
        <taxon>Mycosphaerellales</taxon>
        <taxon>Teratosphaeriaceae</taxon>
        <taxon>Recurvomyces</taxon>
    </lineage>
</organism>
<sequence length="754" mass="84342">MHTHARVFSKDEELGKRDDDFKSKRLSASNSFSQPWRWRKRRLFSIVAIAALLYLAYIHLAGNIGSVRRRRSAPSALRSGGIGGGVKLEPTGAPPRPVVSADDEESSKHYFDGQIKFYRLAATLHEITRTMGSRPQNRNVLYAVSSLHSAANLIPMACEMAKWDRNYVHIAFLGRDSLPLDDILEVNSVDRNECSVFFHDARGDYNEYSTDKRAEVAVAGAMKHINDFMHPQAIIMDDSKVEDKFFTRAIRGKAMEMDRPLIEVPTGRYEEFLWMTRLDAGSLSNWFKPTIEILVHAPSDSAGGLIRLIRSLEGAEYSGFAIPKLTVELPSTIEPFAKRYLERLAWPPGREEEPWQSSLLSLRHRIPAAHLDSEQASVRFVESFYPSNRENNHVLVLSTQADVGPLFMQYLMYAILEYKYSTYGAWEAVDLLGVSLDVPSTFLNASTDFVPPRVHDMSAGKYTNAKAYNQADETSFLYQAPSAAASLIFGDKWSIFHDFLAKRLTASRLGTAEKKAKLIPESEPAWLEYLLELMRARGWSMLHPSVPFVTVHNELAQLPEEFMRAEDEAKATKATGETRDTTNEPFLTATETPAIAEHTERQTPDYQPLHHTLAFEGDLPELSHLPYLSHEGKLVDIATMMKAKEDVILSFRRQIGGCQDKASFGNHLVPDETRTDDLFCLPGKEAESEEGIELEEVSAEELAHEGIAQTTPTDEDDDDDTTEAEVAMDVAKSIPAAIAKPQRTKLAGSGDAVG</sequence>
<evidence type="ECO:0000256" key="2">
    <source>
        <dbReference type="SAM" id="Phobius"/>
    </source>
</evidence>
<comment type="caution">
    <text evidence="3">The sequence shown here is derived from an EMBL/GenBank/DDBJ whole genome shotgun (WGS) entry which is preliminary data.</text>
</comment>
<dbReference type="AlphaFoldDB" id="A0AAE0WU31"/>
<keyword evidence="4" id="KW-1185">Reference proteome</keyword>
<keyword evidence="2" id="KW-1133">Transmembrane helix</keyword>
<feature type="region of interest" description="Disordered" evidence="1">
    <location>
        <begin position="75"/>
        <end position="103"/>
    </location>
</feature>
<dbReference type="PANTHER" id="PTHR33604">
    <property type="entry name" value="OSJNBA0004B13.7 PROTEIN"/>
    <property type="match status" value="1"/>
</dbReference>
<reference evidence="3" key="1">
    <citation type="submission" date="2023-07" db="EMBL/GenBank/DDBJ databases">
        <title>Black Yeasts Isolated from many extreme environments.</title>
        <authorList>
            <person name="Coleine C."/>
            <person name="Stajich J.E."/>
            <person name="Selbmann L."/>
        </authorList>
    </citation>
    <scope>NUCLEOTIDE SEQUENCE</scope>
    <source>
        <strain evidence="3">CCFEE 5485</strain>
    </source>
</reference>
<keyword evidence="2" id="KW-0472">Membrane</keyword>
<feature type="transmembrane region" description="Helical" evidence="2">
    <location>
        <begin position="43"/>
        <end position="62"/>
    </location>
</feature>
<dbReference type="Proteomes" id="UP001274830">
    <property type="component" value="Unassembled WGS sequence"/>
</dbReference>
<feature type="compositionally biased region" description="Acidic residues" evidence="1">
    <location>
        <begin position="713"/>
        <end position="723"/>
    </location>
</feature>